<dbReference type="EMBL" id="BAUU01000025">
    <property type="protein sequence ID" value="GAE31904.1"/>
    <property type="molecule type" value="Genomic_DNA"/>
</dbReference>
<accession>W4QKP8</accession>
<comment type="caution">
    <text evidence="2">The sequence shown here is derived from an EMBL/GenBank/DDBJ whole genome shotgun (WGS) entry which is preliminary data.</text>
</comment>
<organism evidence="2 3">
    <name type="scientific">Halalkalibacter hemicellulosilyticusJCM 9152</name>
    <dbReference type="NCBI Taxonomy" id="1236971"/>
    <lineage>
        <taxon>Bacteria</taxon>
        <taxon>Bacillati</taxon>
        <taxon>Bacillota</taxon>
        <taxon>Bacilli</taxon>
        <taxon>Bacillales</taxon>
        <taxon>Bacillaceae</taxon>
        <taxon>Halalkalibacter</taxon>
    </lineage>
</organism>
<proteinExistence type="predicted"/>
<protein>
    <submittedName>
        <fullName evidence="2">Uncharacterized protein</fullName>
    </submittedName>
</protein>
<dbReference type="Proteomes" id="UP000018895">
    <property type="component" value="Unassembled WGS sequence"/>
</dbReference>
<feature type="signal peptide" evidence="1">
    <location>
        <begin position="1"/>
        <end position="16"/>
    </location>
</feature>
<keyword evidence="3" id="KW-1185">Reference proteome</keyword>
<evidence type="ECO:0000313" key="3">
    <source>
        <dbReference type="Proteomes" id="UP000018895"/>
    </source>
</evidence>
<evidence type="ECO:0000313" key="2">
    <source>
        <dbReference type="EMBL" id="GAE31904.1"/>
    </source>
</evidence>
<feature type="chain" id="PRO_5039163208" evidence="1">
    <location>
        <begin position="17"/>
        <end position="143"/>
    </location>
</feature>
<name>W4QKP8_9BACI</name>
<dbReference type="RefSeq" id="WP_035346082.1">
    <property type="nucleotide sequence ID" value="NZ_BAUU01000025.1"/>
</dbReference>
<dbReference type="OrthoDB" id="2871307at2"/>
<dbReference type="AlphaFoldDB" id="W4QKP8"/>
<evidence type="ECO:0000256" key="1">
    <source>
        <dbReference type="SAM" id="SignalP"/>
    </source>
</evidence>
<keyword evidence="1" id="KW-0732">Signal</keyword>
<reference evidence="2" key="1">
    <citation type="journal article" date="2014" name="Genome Announc.">
        <title>Draft Genome Sequences of Three Alkaliphilic Bacillus Strains, Bacillus wakoensis JCM 9140T, Bacillus akibai JCM 9157T, and Bacillus hemicellulosilyticus JCM 9152T.</title>
        <authorList>
            <person name="Yuki M."/>
            <person name="Oshima K."/>
            <person name="Suda W."/>
            <person name="Oshida Y."/>
            <person name="Kitamura K."/>
            <person name="Iida T."/>
            <person name="Hattori M."/>
            <person name="Ohkuma M."/>
        </authorList>
    </citation>
    <scope>NUCLEOTIDE SEQUENCE [LARGE SCALE GENOMIC DNA]</scope>
    <source>
        <strain evidence="2">JCM 9152</strain>
    </source>
</reference>
<sequence>MLIVVLAFTAFSFVQAEENTAEQRDCHHECAMKFHKEFHVHLDYYYDLLAEKYAPEHLDQWKEIKKERDLLKKKWKEAKKRGDVEKGDLFNQTWLEEHEKIQEQFSNAVEKRDAEAIRDVLPKLFSHYQKMNETWKKALEASS</sequence>
<gene>
    <name evidence="2" type="ORF">JCM9152_3400</name>
</gene>